<feature type="compositionally biased region" description="Acidic residues" evidence="1">
    <location>
        <begin position="239"/>
        <end position="258"/>
    </location>
</feature>
<evidence type="ECO:0000256" key="1">
    <source>
        <dbReference type="SAM" id="MobiDB-lite"/>
    </source>
</evidence>
<evidence type="ECO:0000313" key="5">
    <source>
        <dbReference type="Proteomes" id="UP000823863"/>
    </source>
</evidence>
<keyword evidence="3" id="KW-0732">Signal</keyword>
<evidence type="ECO:0000313" key="4">
    <source>
        <dbReference type="EMBL" id="HJC65431.1"/>
    </source>
</evidence>
<feature type="signal peptide" evidence="3">
    <location>
        <begin position="1"/>
        <end position="27"/>
    </location>
</feature>
<organism evidence="4 5">
    <name type="scientific">Candidatus Enterocloster excrementigallinarum</name>
    <dbReference type="NCBI Taxonomy" id="2838558"/>
    <lineage>
        <taxon>Bacteria</taxon>
        <taxon>Bacillati</taxon>
        <taxon>Bacillota</taxon>
        <taxon>Clostridia</taxon>
        <taxon>Lachnospirales</taxon>
        <taxon>Lachnospiraceae</taxon>
        <taxon>Enterocloster</taxon>
    </lineage>
</organism>
<dbReference type="CDD" id="cd12087">
    <property type="entry name" value="TM_EGFR-like"/>
    <property type="match status" value="1"/>
</dbReference>
<dbReference type="Proteomes" id="UP000823863">
    <property type="component" value="Unassembled WGS sequence"/>
</dbReference>
<evidence type="ECO:0000256" key="2">
    <source>
        <dbReference type="SAM" id="Phobius"/>
    </source>
</evidence>
<dbReference type="EMBL" id="DWWB01000006">
    <property type="protein sequence ID" value="HJC65431.1"/>
    <property type="molecule type" value="Genomic_DNA"/>
</dbReference>
<reference evidence="4" key="1">
    <citation type="journal article" date="2021" name="PeerJ">
        <title>Extensive microbial diversity within the chicken gut microbiome revealed by metagenomics and culture.</title>
        <authorList>
            <person name="Gilroy R."/>
            <person name="Ravi A."/>
            <person name="Getino M."/>
            <person name="Pursley I."/>
            <person name="Horton D.L."/>
            <person name="Alikhan N.F."/>
            <person name="Baker D."/>
            <person name="Gharbi K."/>
            <person name="Hall N."/>
            <person name="Watson M."/>
            <person name="Adriaenssens E.M."/>
            <person name="Foster-Nyarko E."/>
            <person name="Jarju S."/>
            <person name="Secka A."/>
            <person name="Antonio M."/>
            <person name="Oren A."/>
            <person name="Chaudhuri R.R."/>
            <person name="La Ragione R."/>
            <person name="Hildebrand F."/>
            <person name="Pallen M.J."/>
        </authorList>
    </citation>
    <scope>NUCLEOTIDE SEQUENCE</scope>
    <source>
        <strain evidence="4">CHK198-12963</strain>
    </source>
</reference>
<dbReference type="AlphaFoldDB" id="A0A9D2PRQ1"/>
<feature type="compositionally biased region" description="Basic and acidic residues" evidence="1">
    <location>
        <begin position="71"/>
        <end position="85"/>
    </location>
</feature>
<accession>A0A9D2PRQ1</accession>
<gene>
    <name evidence="4" type="ORF">H9931_01755</name>
</gene>
<proteinExistence type="predicted"/>
<feature type="transmembrane region" description="Helical" evidence="2">
    <location>
        <begin position="538"/>
        <end position="562"/>
    </location>
</feature>
<sequence>MKQKRWIRQTAVAAALGIVLTGPAAMAGNLGQILGAETSLYERIVNAQGGLTSTVVDERHYTAYQSEDGSEERSESRIVREEDRTTGPGAAAKVEIVEDEETEGPQVEEVSLSERYHEDYGVYEEGMGNRYFLYATVENGGITDQPVSVDIPAGLTFVMEKDGVQIPYSSGQTVSERGSYMLTLTGPNDSSLPFSEQTIYKSVFRFRIQEKLPVADEEAAEAFAPGIPSSTQAAAETVPETEEAPQEETESESMEAADESAPAEVFNEDGSVNEEALDQSLEEIVGAGESRIDMSIFSQASGLASQYDAAAGLFKNQLLTGAAFYTNVPNGMVTNSGVRLQTTDEIDFQVFLNGELLEYETGTTFDQPGSYMIYPSQNTSVYLGEYGDRSKPVFHFRIVTGPIRDMGIFNAPQDYRIKEITLDGEPLTEGISQDGGWCYLAQDGEYEIRLEHKSGMTPDLNTSFIRDSIQPRFLMSVQDSTAYFQYQSQDIAYCLLYRDGELISDSQIPAQISGSGTYRLEAYDEAGNMAYGEFQIDYHFNTGAIVVIVLVIALIVALVLFLRRARKQVRVR</sequence>
<comment type="caution">
    <text evidence="4">The sequence shown here is derived from an EMBL/GenBank/DDBJ whole genome shotgun (WGS) entry which is preliminary data.</text>
</comment>
<reference evidence="4" key="2">
    <citation type="submission" date="2021-04" db="EMBL/GenBank/DDBJ databases">
        <authorList>
            <person name="Gilroy R."/>
        </authorList>
    </citation>
    <scope>NUCLEOTIDE SEQUENCE</scope>
    <source>
        <strain evidence="4">CHK198-12963</strain>
    </source>
</reference>
<protein>
    <submittedName>
        <fullName evidence="4">Uncharacterized protein</fullName>
    </submittedName>
</protein>
<keyword evidence="2" id="KW-0472">Membrane</keyword>
<feature type="chain" id="PRO_5038932642" evidence="3">
    <location>
        <begin position="28"/>
        <end position="572"/>
    </location>
</feature>
<keyword evidence="2" id="KW-0812">Transmembrane</keyword>
<feature type="region of interest" description="Disordered" evidence="1">
    <location>
        <begin position="64"/>
        <end position="89"/>
    </location>
</feature>
<name>A0A9D2PRQ1_9FIRM</name>
<keyword evidence="2" id="KW-1133">Transmembrane helix</keyword>
<evidence type="ECO:0000256" key="3">
    <source>
        <dbReference type="SAM" id="SignalP"/>
    </source>
</evidence>
<feature type="region of interest" description="Disordered" evidence="1">
    <location>
        <begin position="222"/>
        <end position="265"/>
    </location>
</feature>